<accession>A0A9P8DZM4</accession>
<sequence length="244" mass="28141">MSFIIPPNLTHNLPPVSGAPRELLWYHQMQRESRHLLEQVKRQQVDLDKIKSQSSADQKQREQIQQLILEFETKQVTATERRREDFEREKEILKRLDELEKSLDVLHGVDDSQPEASAAVNQWQTLEQRLAVLEQCQTKAPELDVHKLNLRIDALAKAMNNPVKDTNKLVDQHVNHEDKDQAADAGNDTTVTSVVEQVREGATKEKMPSEREPSLQRRPSFVLPKRRPGDRTIPFKPTPSDLGW</sequence>
<name>A0A9P8DZM4_AURME</name>
<keyword evidence="1" id="KW-0175">Coiled coil</keyword>
<evidence type="ECO:0000313" key="4">
    <source>
        <dbReference type="Proteomes" id="UP000779574"/>
    </source>
</evidence>
<gene>
    <name evidence="3" type="ORF">KCU76_g18385</name>
</gene>
<evidence type="ECO:0000256" key="1">
    <source>
        <dbReference type="SAM" id="Coils"/>
    </source>
</evidence>
<dbReference type="Proteomes" id="UP000779574">
    <property type="component" value="Unassembled WGS sequence"/>
</dbReference>
<evidence type="ECO:0000313" key="3">
    <source>
        <dbReference type="EMBL" id="KAG9665523.1"/>
    </source>
</evidence>
<proteinExistence type="predicted"/>
<comment type="caution">
    <text evidence="3">The sequence shown here is derived from an EMBL/GenBank/DDBJ whole genome shotgun (WGS) entry which is preliminary data.</text>
</comment>
<dbReference type="EMBL" id="JAHFXF010001613">
    <property type="protein sequence ID" value="KAG9665523.1"/>
    <property type="molecule type" value="Genomic_DNA"/>
</dbReference>
<dbReference type="AlphaFoldDB" id="A0A9P8DZM4"/>
<evidence type="ECO:0000256" key="2">
    <source>
        <dbReference type="SAM" id="MobiDB-lite"/>
    </source>
</evidence>
<feature type="region of interest" description="Disordered" evidence="2">
    <location>
        <begin position="199"/>
        <end position="244"/>
    </location>
</feature>
<dbReference type="OrthoDB" id="3907804at2759"/>
<protein>
    <submittedName>
        <fullName evidence="3">Uncharacterized protein</fullName>
    </submittedName>
</protein>
<reference evidence="3" key="2">
    <citation type="submission" date="2021-08" db="EMBL/GenBank/DDBJ databases">
        <authorList>
            <person name="Gostincar C."/>
            <person name="Sun X."/>
            <person name="Song Z."/>
            <person name="Gunde-Cimerman N."/>
        </authorList>
    </citation>
    <scope>NUCLEOTIDE SEQUENCE</scope>
    <source>
        <strain evidence="3">EXF-9911</strain>
    </source>
</reference>
<organism evidence="3 4">
    <name type="scientific">Aureobasidium melanogenum</name>
    <name type="common">Aureobasidium pullulans var. melanogenum</name>
    <dbReference type="NCBI Taxonomy" id="46634"/>
    <lineage>
        <taxon>Eukaryota</taxon>
        <taxon>Fungi</taxon>
        <taxon>Dikarya</taxon>
        <taxon>Ascomycota</taxon>
        <taxon>Pezizomycotina</taxon>
        <taxon>Dothideomycetes</taxon>
        <taxon>Dothideomycetidae</taxon>
        <taxon>Dothideales</taxon>
        <taxon>Saccotheciaceae</taxon>
        <taxon>Aureobasidium</taxon>
    </lineage>
</organism>
<reference evidence="3" key="1">
    <citation type="journal article" date="2021" name="J Fungi (Basel)">
        <title>Virulence traits and population genomics of the black yeast Aureobasidium melanogenum.</title>
        <authorList>
            <person name="Cernosa A."/>
            <person name="Sun X."/>
            <person name="Gostincar C."/>
            <person name="Fang C."/>
            <person name="Gunde-Cimerman N."/>
            <person name="Song Z."/>
        </authorList>
    </citation>
    <scope>NUCLEOTIDE SEQUENCE</scope>
    <source>
        <strain evidence="3">EXF-9911</strain>
    </source>
</reference>
<feature type="coiled-coil region" evidence="1">
    <location>
        <begin position="69"/>
        <end position="96"/>
    </location>
</feature>
<feature type="compositionally biased region" description="Basic and acidic residues" evidence="2">
    <location>
        <begin position="199"/>
        <end position="215"/>
    </location>
</feature>
<feature type="non-terminal residue" evidence="3">
    <location>
        <position position="244"/>
    </location>
</feature>